<sequence length="257" mass="28899">MASPKITIWLWMIGLFPRRIIYYLVAKKLKPTHLSTHQITLVPVTWGPGGTLVSLDQSLPTPPTGISVPHMVIQKPGAPDFHVSESGAIMEYLEELFGNETEGELAELKGHTPEQRARTGDVISLVNDFIQCIGVHLVNSHPASLPWSGISREEWSTATADFAQKRIKRFLERLEDWVKDDIVTKGCKSLSGEGIEVSLGDIVLMAQVEYARDLYGTEVLKDCEVLAKWWERANKEKWCVKMEDLQKMEKEGFGVLL</sequence>
<name>A0A6A5WT78_9PLEO</name>
<dbReference type="AlphaFoldDB" id="A0A6A5WT78"/>
<gene>
    <name evidence="2" type="ORF">P154DRAFT_519583</name>
</gene>
<reference evidence="2" key="1">
    <citation type="journal article" date="2020" name="Stud. Mycol.">
        <title>101 Dothideomycetes genomes: a test case for predicting lifestyles and emergence of pathogens.</title>
        <authorList>
            <person name="Haridas S."/>
            <person name="Albert R."/>
            <person name="Binder M."/>
            <person name="Bloem J."/>
            <person name="Labutti K."/>
            <person name="Salamov A."/>
            <person name="Andreopoulos B."/>
            <person name="Baker S."/>
            <person name="Barry K."/>
            <person name="Bills G."/>
            <person name="Bluhm B."/>
            <person name="Cannon C."/>
            <person name="Castanera R."/>
            <person name="Culley D."/>
            <person name="Daum C."/>
            <person name="Ezra D."/>
            <person name="Gonzalez J."/>
            <person name="Henrissat B."/>
            <person name="Kuo A."/>
            <person name="Liang C."/>
            <person name="Lipzen A."/>
            <person name="Lutzoni F."/>
            <person name="Magnuson J."/>
            <person name="Mondo S."/>
            <person name="Nolan M."/>
            <person name="Ohm R."/>
            <person name="Pangilinan J."/>
            <person name="Park H.-J."/>
            <person name="Ramirez L."/>
            <person name="Alfaro M."/>
            <person name="Sun H."/>
            <person name="Tritt A."/>
            <person name="Yoshinaga Y."/>
            <person name="Zwiers L.-H."/>
            <person name="Turgeon B."/>
            <person name="Goodwin S."/>
            <person name="Spatafora J."/>
            <person name="Crous P."/>
            <person name="Grigoriev I."/>
        </authorList>
    </citation>
    <scope>NUCLEOTIDE SEQUENCE</scope>
    <source>
        <strain evidence="2">CBS 123094</strain>
    </source>
</reference>
<evidence type="ECO:0000313" key="2">
    <source>
        <dbReference type="EMBL" id="KAF2003989.1"/>
    </source>
</evidence>
<dbReference type="Proteomes" id="UP000799779">
    <property type="component" value="Unassembled WGS sequence"/>
</dbReference>
<dbReference type="EMBL" id="ML977569">
    <property type="protein sequence ID" value="KAF2003989.1"/>
    <property type="molecule type" value="Genomic_DNA"/>
</dbReference>
<dbReference type="SUPFAM" id="SSF47616">
    <property type="entry name" value="GST C-terminal domain-like"/>
    <property type="match status" value="1"/>
</dbReference>
<dbReference type="PROSITE" id="PS50405">
    <property type="entry name" value="GST_CTER"/>
    <property type="match status" value="1"/>
</dbReference>
<dbReference type="OrthoDB" id="3587182at2759"/>
<dbReference type="InterPro" id="IPR010987">
    <property type="entry name" value="Glutathione-S-Trfase_C-like"/>
</dbReference>
<dbReference type="Gene3D" id="1.20.1050.10">
    <property type="match status" value="1"/>
</dbReference>
<evidence type="ECO:0000313" key="3">
    <source>
        <dbReference type="Proteomes" id="UP000799779"/>
    </source>
</evidence>
<dbReference type="Gene3D" id="3.40.30.10">
    <property type="entry name" value="Glutaredoxin"/>
    <property type="match status" value="1"/>
</dbReference>
<dbReference type="InterPro" id="IPR036282">
    <property type="entry name" value="Glutathione-S-Trfase_C_sf"/>
</dbReference>
<protein>
    <recommendedName>
        <fullName evidence="1">GST C-terminal domain-containing protein</fullName>
    </recommendedName>
</protein>
<feature type="domain" description="GST C-terminal" evidence="1">
    <location>
        <begin position="112"/>
        <end position="253"/>
    </location>
</feature>
<accession>A0A6A5WT78</accession>
<keyword evidence="3" id="KW-1185">Reference proteome</keyword>
<evidence type="ECO:0000259" key="1">
    <source>
        <dbReference type="PROSITE" id="PS50405"/>
    </source>
</evidence>
<organism evidence="2 3">
    <name type="scientific">Amniculicola lignicola CBS 123094</name>
    <dbReference type="NCBI Taxonomy" id="1392246"/>
    <lineage>
        <taxon>Eukaryota</taxon>
        <taxon>Fungi</taxon>
        <taxon>Dikarya</taxon>
        <taxon>Ascomycota</taxon>
        <taxon>Pezizomycotina</taxon>
        <taxon>Dothideomycetes</taxon>
        <taxon>Pleosporomycetidae</taxon>
        <taxon>Pleosporales</taxon>
        <taxon>Amniculicolaceae</taxon>
        <taxon>Amniculicola</taxon>
    </lineage>
</organism>
<proteinExistence type="predicted"/>